<reference evidence="1" key="1">
    <citation type="submission" date="2022-09" db="EMBL/GenBank/DDBJ databases">
        <title>Tahibacter sp. nov., isolated from a fresh water.</title>
        <authorList>
            <person name="Baek J.H."/>
            <person name="Lee J.K."/>
            <person name="Kim J.M."/>
            <person name="Jeon C.O."/>
        </authorList>
    </citation>
    <scope>NUCLEOTIDE SEQUENCE</scope>
    <source>
        <strain evidence="1">W38</strain>
    </source>
</reference>
<name>A0ABY6BMV3_9GAMM</name>
<dbReference type="PROSITE" id="PS51257">
    <property type="entry name" value="PROKAR_LIPOPROTEIN"/>
    <property type="match status" value="1"/>
</dbReference>
<dbReference type="EMBL" id="CP104694">
    <property type="protein sequence ID" value="UXI69147.1"/>
    <property type="molecule type" value="Genomic_DNA"/>
</dbReference>
<dbReference type="Proteomes" id="UP001064632">
    <property type="component" value="Chromosome"/>
</dbReference>
<evidence type="ECO:0000313" key="1">
    <source>
        <dbReference type="EMBL" id="UXI69147.1"/>
    </source>
</evidence>
<organism evidence="1 2">
    <name type="scientific">Tahibacter amnicola</name>
    <dbReference type="NCBI Taxonomy" id="2976241"/>
    <lineage>
        <taxon>Bacteria</taxon>
        <taxon>Pseudomonadati</taxon>
        <taxon>Pseudomonadota</taxon>
        <taxon>Gammaproteobacteria</taxon>
        <taxon>Lysobacterales</taxon>
        <taxon>Rhodanobacteraceae</taxon>
        <taxon>Tahibacter</taxon>
    </lineage>
</organism>
<protein>
    <submittedName>
        <fullName evidence="1">Uncharacterized protein</fullName>
    </submittedName>
</protein>
<dbReference type="RefSeq" id="WP_261696105.1">
    <property type="nucleotide sequence ID" value="NZ_CP104694.1"/>
</dbReference>
<gene>
    <name evidence="1" type="ORF">N4264_05710</name>
</gene>
<evidence type="ECO:0000313" key="2">
    <source>
        <dbReference type="Proteomes" id="UP001064632"/>
    </source>
</evidence>
<accession>A0ABY6BMV3</accession>
<sequence length="110" mass="12127">MRALTMAIAMAVVLTGCGGGREELAAKACESEVRNKLAGRTFELDLADLAAKAKPEQADVLYLSSQIVFDKGLTSEYRQTVECKVRLDPGKEPSVIFLQFNWSMDEIKKN</sequence>
<keyword evidence="2" id="KW-1185">Reference proteome</keyword>
<proteinExistence type="predicted"/>